<dbReference type="Gene3D" id="4.10.1000.10">
    <property type="entry name" value="Zinc finger, CCCH-type"/>
    <property type="match status" value="2"/>
</dbReference>
<organism evidence="7 8">
    <name type="scientific">Basidiobolus ranarum</name>
    <dbReference type="NCBI Taxonomy" id="34480"/>
    <lineage>
        <taxon>Eukaryota</taxon>
        <taxon>Fungi</taxon>
        <taxon>Fungi incertae sedis</taxon>
        <taxon>Zoopagomycota</taxon>
        <taxon>Entomophthoromycotina</taxon>
        <taxon>Basidiobolomycetes</taxon>
        <taxon>Basidiobolales</taxon>
        <taxon>Basidiobolaceae</taxon>
        <taxon>Basidiobolus</taxon>
    </lineage>
</organism>
<feature type="domain" description="C3H1-type" evidence="6">
    <location>
        <begin position="95"/>
        <end position="123"/>
    </location>
</feature>
<keyword evidence="3 5" id="KW-0863">Zinc-finger</keyword>
<dbReference type="SUPFAM" id="SSF90229">
    <property type="entry name" value="CCCH zinc finger"/>
    <property type="match status" value="2"/>
</dbReference>
<feature type="zinc finger region" description="C3H1-type" evidence="5">
    <location>
        <begin position="95"/>
        <end position="123"/>
    </location>
</feature>
<keyword evidence="4 5" id="KW-0862">Zinc</keyword>
<dbReference type="Proteomes" id="UP001479436">
    <property type="component" value="Unassembled WGS sequence"/>
</dbReference>
<name>A0ABR2WAS1_9FUNG</name>
<keyword evidence="8" id="KW-1185">Reference proteome</keyword>
<evidence type="ECO:0000259" key="6">
    <source>
        <dbReference type="PROSITE" id="PS50103"/>
    </source>
</evidence>
<evidence type="ECO:0000256" key="2">
    <source>
        <dbReference type="ARBA" id="ARBA00022737"/>
    </source>
</evidence>
<feature type="zinc finger region" description="C3H1-type" evidence="5">
    <location>
        <begin position="133"/>
        <end position="161"/>
    </location>
</feature>
<evidence type="ECO:0000313" key="8">
    <source>
        <dbReference type="Proteomes" id="UP001479436"/>
    </source>
</evidence>
<dbReference type="InterPro" id="IPR045877">
    <property type="entry name" value="ZFP36-like"/>
</dbReference>
<dbReference type="InterPro" id="IPR000571">
    <property type="entry name" value="Znf_CCCH"/>
</dbReference>
<keyword evidence="1 5" id="KW-0479">Metal-binding</keyword>
<dbReference type="InterPro" id="IPR036855">
    <property type="entry name" value="Znf_CCCH_sf"/>
</dbReference>
<comment type="caution">
    <text evidence="7">The sequence shown here is derived from an EMBL/GenBank/DDBJ whole genome shotgun (WGS) entry which is preliminary data.</text>
</comment>
<evidence type="ECO:0000256" key="4">
    <source>
        <dbReference type="ARBA" id="ARBA00022833"/>
    </source>
</evidence>
<keyword evidence="2" id="KW-0677">Repeat</keyword>
<evidence type="ECO:0000256" key="1">
    <source>
        <dbReference type="ARBA" id="ARBA00022723"/>
    </source>
</evidence>
<evidence type="ECO:0000256" key="3">
    <source>
        <dbReference type="ARBA" id="ARBA00022771"/>
    </source>
</evidence>
<accession>A0ABR2WAS1</accession>
<reference evidence="7 8" key="1">
    <citation type="submission" date="2023-04" db="EMBL/GenBank/DDBJ databases">
        <title>Genome of Basidiobolus ranarum AG-B5.</title>
        <authorList>
            <person name="Stajich J.E."/>
            <person name="Carter-House D."/>
            <person name="Gryganskyi A."/>
        </authorList>
    </citation>
    <scope>NUCLEOTIDE SEQUENCE [LARGE SCALE GENOMIC DNA]</scope>
    <source>
        <strain evidence="7 8">AG-B5</strain>
    </source>
</reference>
<dbReference type="EMBL" id="JASJQH010006889">
    <property type="protein sequence ID" value="KAK9728907.1"/>
    <property type="molecule type" value="Genomic_DNA"/>
</dbReference>
<dbReference type="PANTHER" id="PTHR12547">
    <property type="entry name" value="CCCH ZINC FINGER/TIS11-RELATED"/>
    <property type="match status" value="1"/>
</dbReference>
<sequence length="284" mass="32374">MVYSSVFDMNATHNKVNQSFEQTRLTNDEIQMAFIPNLDDVFADMSLWRPEHRGVTTNGPSQQLPSINRAFDVKGFHKSIPQPSLPKQNIKDVALYKTEMCRSFEETGSCRYGEKCQFAHGASELRVVRRHPKYKTQYCRTFWEQGCCPYGKRCCFIHSEEEVPSFESHISKVQQTPPTPVISSVEKSSSTNLQKNLKAEWVKTSKAIGHSWEKPSITPYPAGFQLFNGFDSNRSQPVSRPVATASFLHGEWSPFSGLEKSRKLSISSINQELPERLSAFTQFF</sequence>
<dbReference type="PANTHER" id="PTHR12547:SF18">
    <property type="entry name" value="PROTEIN TIS11"/>
    <property type="match status" value="1"/>
</dbReference>
<evidence type="ECO:0000256" key="5">
    <source>
        <dbReference type="PROSITE-ProRule" id="PRU00723"/>
    </source>
</evidence>
<proteinExistence type="predicted"/>
<dbReference type="SMART" id="SM00356">
    <property type="entry name" value="ZnF_C3H1"/>
    <property type="match status" value="2"/>
</dbReference>
<feature type="domain" description="C3H1-type" evidence="6">
    <location>
        <begin position="133"/>
        <end position="161"/>
    </location>
</feature>
<evidence type="ECO:0000313" key="7">
    <source>
        <dbReference type="EMBL" id="KAK9728907.1"/>
    </source>
</evidence>
<dbReference type="PROSITE" id="PS50103">
    <property type="entry name" value="ZF_C3H1"/>
    <property type="match status" value="2"/>
</dbReference>
<dbReference type="Pfam" id="PF00642">
    <property type="entry name" value="zf-CCCH"/>
    <property type="match status" value="2"/>
</dbReference>
<gene>
    <name evidence="7" type="ORF">K7432_000730</name>
</gene>
<protein>
    <recommendedName>
        <fullName evidence="6">C3H1-type domain-containing protein</fullName>
    </recommendedName>
</protein>